<feature type="region of interest" description="Disordered" evidence="2">
    <location>
        <begin position="286"/>
        <end position="369"/>
    </location>
</feature>
<evidence type="ECO:0000256" key="1">
    <source>
        <dbReference type="SAM" id="Coils"/>
    </source>
</evidence>
<feature type="compositionally biased region" description="Basic and acidic residues" evidence="2">
    <location>
        <begin position="542"/>
        <end position="560"/>
    </location>
</feature>
<organism evidence="3 4">
    <name type="scientific">Erysiphe pulchra</name>
    <dbReference type="NCBI Taxonomy" id="225359"/>
    <lineage>
        <taxon>Eukaryota</taxon>
        <taxon>Fungi</taxon>
        <taxon>Dikarya</taxon>
        <taxon>Ascomycota</taxon>
        <taxon>Pezizomycotina</taxon>
        <taxon>Leotiomycetes</taxon>
        <taxon>Erysiphales</taxon>
        <taxon>Erysiphaceae</taxon>
        <taxon>Erysiphe</taxon>
    </lineage>
</organism>
<name>A0A2S4PU17_9PEZI</name>
<feature type="compositionally biased region" description="Basic and acidic residues" evidence="2">
    <location>
        <begin position="159"/>
        <end position="170"/>
    </location>
</feature>
<feature type="compositionally biased region" description="Polar residues" evidence="2">
    <location>
        <begin position="627"/>
        <end position="649"/>
    </location>
</feature>
<feature type="compositionally biased region" description="Low complexity" evidence="2">
    <location>
        <begin position="338"/>
        <end position="353"/>
    </location>
</feature>
<protein>
    <submittedName>
        <fullName evidence="3">Uncharacterized protein</fullName>
    </submittedName>
</protein>
<accession>A0A2S4PU17</accession>
<sequence length="876" mass="98308">MRDLFHPSIPFRKKQNRAFKSNPISYSDESATGNIPAKTTNSISIPNVELQLAPTLTNPDMILPHKEPESQVSMGLWSDSSNAEQLASNDFKISSDLGLIISRTPFVYGAGTILSDIGEVTEAENTPSRRKSVSIDKKVTKPLYSIPARRSSLTNGSESQRKRVDLENHRRQNSNESAASVSSNNLSNFIFNDFKDDISVDDSVFQGDDEESVLNSDSDETIAPDKRDSWKEWDKYDFDECSSAALSRKAEQILQNAKKRLNSMEDNLNRARTSIIQRQSNSVTSIRSISSLTRSTPSPSQSECRKSELFESIKKQRESFSSSSSSGPFESRRSNERTSSQSSLAASITSVSLQSLTRSKNGSPSSIVGSECTVKDRKVSPISFTHSKNISSSASLEPLSENDSKFDIRRRPDNRISEKDANNLGDIRVLTRSASSLQMRDIEDQVEGLKGRLSRLRNRAKDDSARRRSLQFFKTPAAISEDQDLNSGGKNYQNSELINVQSCAAEPDPEKLSEPIKDTEELDLELNEIEKPFHSKADSTKISDFEKSLDDGGNEVRSDAIETDFENSLSEETVDSENTDDSEYDDSLYYDTTVSHEDREDAFDYEHFFLHSALGTIGQQRRDSLDSESSVETTRGFQALSPRNLNSGESPGIHLRSTSTDTLSTVASFETAIESLGDDDYFETNDIDDYAVQCFQSPQEQNHDSGFDRLSDQTIETQYIEDIKILKPYSSGFRNNFEAFSQDSHQKSINFCDPSQQSDSKIGFFIASNMPKRRSCRASFYLHDTSDSPRFNSEIDLCSNLRCNPPQTERDEKKSLDLFPENIISNEDQILVRRLLNSFGECVLGLQEADNIHDCRIWRRRLDAARRVLEGDEGAM</sequence>
<feature type="compositionally biased region" description="Low complexity" evidence="2">
    <location>
        <begin position="286"/>
        <end position="302"/>
    </location>
</feature>
<dbReference type="OrthoDB" id="3438840at2759"/>
<feature type="compositionally biased region" description="Polar residues" evidence="2">
    <location>
        <begin position="354"/>
        <end position="368"/>
    </location>
</feature>
<dbReference type="STRING" id="225359.A0A2S4PU17"/>
<feature type="compositionally biased region" description="Acidic residues" evidence="2">
    <location>
        <begin position="572"/>
        <end position="586"/>
    </location>
</feature>
<dbReference type="Proteomes" id="UP000237438">
    <property type="component" value="Unassembled WGS sequence"/>
</dbReference>
<feature type="region of interest" description="Disordered" evidence="2">
    <location>
        <begin position="620"/>
        <end position="659"/>
    </location>
</feature>
<dbReference type="AlphaFoldDB" id="A0A2S4PU17"/>
<reference evidence="3 4" key="1">
    <citation type="submission" date="2017-10" db="EMBL/GenBank/DDBJ databases">
        <title>Development of genomic resources for the powdery mildew, Erysiphe pulchra.</title>
        <authorList>
            <person name="Wadl P.A."/>
            <person name="Mack B.M."/>
            <person name="Moore G."/>
            <person name="Beltz S.B."/>
        </authorList>
    </citation>
    <scope>NUCLEOTIDE SEQUENCE [LARGE SCALE GENOMIC DNA]</scope>
    <source>
        <strain evidence="3">Cflorida</strain>
    </source>
</reference>
<feature type="region of interest" description="Disordered" evidence="2">
    <location>
        <begin position="146"/>
        <end position="180"/>
    </location>
</feature>
<keyword evidence="1" id="KW-0175">Coiled coil</keyword>
<feature type="region of interest" description="Disordered" evidence="2">
    <location>
        <begin position="542"/>
        <end position="586"/>
    </location>
</feature>
<gene>
    <name evidence="3" type="ORF">EPUL_005026</name>
</gene>
<feature type="compositionally biased region" description="Low complexity" evidence="2">
    <location>
        <begin position="319"/>
        <end position="329"/>
    </location>
</feature>
<evidence type="ECO:0000256" key="2">
    <source>
        <dbReference type="SAM" id="MobiDB-lite"/>
    </source>
</evidence>
<feature type="compositionally biased region" description="Basic and acidic residues" evidence="2">
    <location>
        <begin position="303"/>
        <end position="318"/>
    </location>
</feature>
<proteinExistence type="predicted"/>
<evidence type="ECO:0000313" key="3">
    <source>
        <dbReference type="EMBL" id="POS85530.1"/>
    </source>
</evidence>
<comment type="caution">
    <text evidence="3">The sequence shown here is derived from an EMBL/GenBank/DDBJ whole genome shotgun (WGS) entry which is preliminary data.</text>
</comment>
<keyword evidence="4" id="KW-1185">Reference proteome</keyword>
<dbReference type="EMBL" id="PEDP01000574">
    <property type="protein sequence ID" value="POS85530.1"/>
    <property type="molecule type" value="Genomic_DNA"/>
</dbReference>
<feature type="coiled-coil region" evidence="1">
    <location>
        <begin position="247"/>
        <end position="274"/>
    </location>
</feature>
<evidence type="ECO:0000313" key="4">
    <source>
        <dbReference type="Proteomes" id="UP000237438"/>
    </source>
</evidence>